<sequence>MGKVTAVNDITAINNYAGQYRSQIITSIVNSLDVVQDLTVLRNLRAPRVLPKYTGKKGLRPYDSSVNRASGQAGTWSKRTIVPRTSMKIIEVLPEELRKTFLSEGLAANAPTYPGGFAQYFWDEQQKTLSAEINDEFYLSVDPEAIADYVAGNSYTAGQRVAFGTDFFECTASATANQSPTANPEKWVNINGKCLGDGLGTIINAEYANLPAANKIATGLLTETNCYDKVTGFYMSMLPAHQKLGGTIYCSYNVMGKYQLALAEKFKNGTSMFQVPGSVSLYIFGSANKWVLKPVTWMNGSQRLIGTQKENLYFGTDVTSDMDSIGKMIETLHGANYIYKMIIASQIADLSTLYLNDQA</sequence>
<evidence type="ECO:0008006" key="3">
    <source>
        <dbReference type="Google" id="ProtNLM"/>
    </source>
</evidence>
<gene>
    <name evidence="1" type="ORF">BLX24_22715</name>
</gene>
<comment type="caution">
    <text evidence="1">The sequence shown here is derived from an EMBL/GenBank/DDBJ whole genome shotgun (WGS) entry which is preliminary data.</text>
</comment>
<reference evidence="1 2" key="1">
    <citation type="submission" date="2016-10" db="EMBL/GenBank/DDBJ databases">
        <title>Arsenicibacter rosenii gen. nov., sp. nov., an efficient arsenic-methylating bacterium isolated from an arsenic-contaminated paddy soil.</title>
        <authorList>
            <person name="Huang K."/>
        </authorList>
    </citation>
    <scope>NUCLEOTIDE SEQUENCE [LARGE SCALE GENOMIC DNA]</scope>
    <source>
        <strain evidence="1 2">SM-1</strain>
    </source>
</reference>
<name>A0A1S2VDF5_9BACT</name>
<protein>
    <recommendedName>
        <fullName evidence="3">Phage capsid protein</fullName>
    </recommendedName>
</protein>
<organism evidence="1 2">
    <name type="scientific">Arsenicibacter rosenii</name>
    <dbReference type="NCBI Taxonomy" id="1750698"/>
    <lineage>
        <taxon>Bacteria</taxon>
        <taxon>Pseudomonadati</taxon>
        <taxon>Bacteroidota</taxon>
        <taxon>Cytophagia</taxon>
        <taxon>Cytophagales</taxon>
        <taxon>Spirosomataceae</taxon>
        <taxon>Arsenicibacter</taxon>
    </lineage>
</organism>
<keyword evidence="2" id="KW-1185">Reference proteome</keyword>
<evidence type="ECO:0000313" key="1">
    <source>
        <dbReference type="EMBL" id="OIN56791.1"/>
    </source>
</evidence>
<dbReference type="EMBL" id="MORL01000018">
    <property type="protein sequence ID" value="OIN56791.1"/>
    <property type="molecule type" value="Genomic_DNA"/>
</dbReference>
<proteinExistence type="predicted"/>
<dbReference type="AlphaFoldDB" id="A0A1S2VDF5"/>
<dbReference type="RefSeq" id="WP_071505517.1">
    <property type="nucleotide sequence ID" value="NZ_MORL01000018.1"/>
</dbReference>
<dbReference type="OrthoDB" id="930568at2"/>
<accession>A0A1S2VDF5</accession>
<evidence type="ECO:0000313" key="2">
    <source>
        <dbReference type="Proteomes" id="UP000181790"/>
    </source>
</evidence>
<dbReference type="Proteomes" id="UP000181790">
    <property type="component" value="Unassembled WGS sequence"/>
</dbReference>